<sequence>MNSAPSEKSSVPTASEKHRNFVSEPMGDKGVADLAGIDANLGMTLKEKGFDKASMILGQFLVKGRSKDAFVSWLMDTSGAKSEQAENCYQCLNDWCREFM</sequence>
<dbReference type="GO" id="GO:0051276">
    <property type="term" value="P:chromosome organization"/>
    <property type="evidence" value="ECO:0007669"/>
    <property type="project" value="TreeGrafter"/>
</dbReference>
<reference evidence="6" key="1">
    <citation type="journal article" date="2011" name="PLoS ONE">
        <title>A deep insight into the sialotranscriptome of the gulf coast tick, Amblyomma maculatum.</title>
        <authorList>
            <person name="Karim S."/>
            <person name="Singh P."/>
            <person name="Ribeiro J.M."/>
        </authorList>
    </citation>
    <scope>NUCLEOTIDE SEQUENCE</scope>
    <source>
        <tissue evidence="6">Salivary gland</tissue>
    </source>
</reference>
<evidence type="ECO:0000256" key="1">
    <source>
        <dbReference type="ARBA" id="ARBA00004123"/>
    </source>
</evidence>
<dbReference type="Gene3D" id="1.10.150.40">
    <property type="entry name" value="Barrier-to-autointegration factor, BAF"/>
    <property type="match status" value="1"/>
</dbReference>
<organism evidence="6">
    <name type="scientific">Amblyomma maculatum</name>
    <name type="common">Gulf Coast tick</name>
    <dbReference type="NCBI Taxonomy" id="34609"/>
    <lineage>
        <taxon>Eukaryota</taxon>
        <taxon>Metazoa</taxon>
        <taxon>Ecdysozoa</taxon>
        <taxon>Arthropoda</taxon>
        <taxon>Chelicerata</taxon>
        <taxon>Arachnida</taxon>
        <taxon>Acari</taxon>
        <taxon>Parasitiformes</taxon>
        <taxon>Ixodida</taxon>
        <taxon>Ixodoidea</taxon>
        <taxon>Ixodidae</taxon>
        <taxon>Amblyomminae</taxon>
        <taxon>Amblyomma</taxon>
    </lineage>
</organism>
<keyword evidence="2" id="KW-0539">Nucleus</keyword>
<dbReference type="SMART" id="SM01023">
    <property type="entry name" value="BAF"/>
    <property type="match status" value="1"/>
</dbReference>
<accession>G3MQQ4</accession>
<feature type="region of interest" description="Disordered" evidence="5">
    <location>
        <begin position="1"/>
        <end position="25"/>
    </location>
</feature>
<evidence type="ECO:0000256" key="4">
    <source>
        <dbReference type="ARBA" id="ARBA00079764"/>
    </source>
</evidence>
<proteinExistence type="evidence at transcript level"/>
<dbReference type="InterPro" id="IPR051387">
    <property type="entry name" value="BAF"/>
</dbReference>
<feature type="compositionally biased region" description="Basic and acidic residues" evidence="5">
    <location>
        <begin position="15"/>
        <end position="25"/>
    </location>
</feature>
<dbReference type="SUPFAM" id="SSF47798">
    <property type="entry name" value="Barrier-to-autointegration factor, BAF"/>
    <property type="match status" value="1"/>
</dbReference>
<name>G3MQQ4_AMBMU</name>
<dbReference type="GO" id="GO:0003677">
    <property type="term" value="F:DNA binding"/>
    <property type="evidence" value="ECO:0007669"/>
    <property type="project" value="InterPro"/>
</dbReference>
<evidence type="ECO:0000256" key="5">
    <source>
        <dbReference type="SAM" id="MobiDB-lite"/>
    </source>
</evidence>
<dbReference type="EMBL" id="JO844205">
    <property type="protein sequence ID" value="AEO35822.1"/>
    <property type="molecule type" value="mRNA"/>
</dbReference>
<evidence type="ECO:0000256" key="3">
    <source>
        <dbReference type="ARBA" id="ARBA00074730"/>
    </source>
</evidence>
<feature type="compositionally biased region" description="Polar residues" evidence="5">
    <location>
        <begin position="1"/>
        <end position="13"/>
    </location>
</feature>
<dbReference type="AlphaFoldDB" id="G3MQQ4"/>
<protein>
    <recommendedName>
        <fullName evidence="3">Barrier-to-autointegration factor-like protein</fullName>
    </recommendedName>
    <alternativeName>
        <fullName evidence="4">Barrier-to-autointegration factor 2</fullName>
    </alternativeName>
</protein>
<dbReference type="GO" id="GO:0000793">
    <property type="term" value="C:condensed chromosome"/>
    <property type="evidence" value="ECO:0007669"/>
    <property type="project" value="TreeGrafter"/>
</dbReference>
<evidence type="ECO:0000313" key="6">
    <source>
        <dbReference type="EMBL" id="AEO35822.1"/>
    </source>
</evidence>
<evidence type="ECO:0000256" key="2">
    <source>
        <dbReference type="ARBA" id="ARBA00023242"/>
    </source>
</evidence>
<dbReference type="PANTHER" id="PTHR47507">
    <property type="entry name" value="BARRIER TO AUTOINTEGRATION FACTOR 2"/>
    <property type="match status" value="1"/>
</dbReference>
<comment type="subcellular location">
    <subcellularLocation>
        <location evidence="1">Nucleus</location>
    </subcellularLocation>
</comment>
<dbReference type="InterPro" id="IPR036617">
    <property type="entry name" value="BAF_sf"/>
</dbReference>
<dbReference type="Pfam" id="PF02961">
    <property type="entry name" value="SAM_BAF"/>
    <property type="match status" value="1"/>
</dbReference>
<dbReference type="FunFam" id="1.10.150.40:FF:000002">
    <property type="entry name" value="Barrier to autointegration factor 2"/>
    <property type="match status" value="1"/>
</dbReference>
<dbReference type="PANTHER" id="PTHR47507:SF6">
    <property type="entry name" value="BARRIER-TO-AUTOINTEGRATION FACTOR"/>
    <property type="match status" value="1"/>
</dbReference>
<dbReference type="GO" id="GO:0005634">
    <property type="term" value="C:nucleus"/>
    <property type="evidence" value="ECO:0007669"/>
    <property type="project" value="UniProtKB-SubCell"/>
</dbReference>
<dbReference type="InterPro" id="IPR004122">
    <property type="entry name" value="BAF_prot"/>
</dbReference>